<feature type="active site" description="Charge relay system" evidence="5">
    <location>
        <position position="252"/>
    </location>
</feature>
<keyword evidence="4 5" id="KW-0720">Serine protease</keyword>
<dbReference type="EMBL" id="GG698897">
    <property type="protein sequence ID" value="EEU47251.1"/>
    <property type="molecule type" value="Genomic_DNA"/>
</dbReference>
<dbReference type="InterPro" id="IPR015500">
    <property type="entry name" value="Peptidase_S8_subtilisin-rel"/>
</dbReference>
<name>C7YLF5_FUSV7</name>
<dbReference type="SUPFAM" id="SSF52743">
    <property type="entry name" value="Subtilisin-like"/>
    <property type="match status" value="1"/>
</dbReference>
<dbReference type="InterPro" id="IPR036852">
    <property type="entry name" value="Peptidase_S8/S53_dom_sf"/>
</dbReference>
<dbReference type="GO" id="GO:0004252">
    <property type="term" value="F:serine-type endopeptidase activity"/>
    <property type="evidence" value="ECO:0007669"/>
    <property type="project" value="UniProtKB-UniRule"/>
</dbReference>
<evidence type="ECO:0000256" key="2">
    <source>
        <dbReference type="ARBA" id="ARBA00022670"/>
    </source>
</evidence>
<evidence type="ECO:0000259" key="6">
    <source>
        <dbReference type="Pfam" id="PF00082"/>
    </source>
</evidence>
<dbReference type="RefSeq" id="XP_003052964.1">
    <property type="nucleotide sequence ID" value="XM_003052918.1"/>
</dbReference>
<reference evidence="7 8" key="1">
    <citation type="journal article" date="2009" name="PLoS Genet.">
        <title>The genome of Nectria haematococca: contribution of supernumerary chromosomes to gene expansion.</title>
        <authorList>
            <person name="Coleman J.J."/>
            <person name="Rounsley S.D."/>
            <person name="Rodriguez-Carres M."/>
            <person name="Kuo A."/>
            <person name="Wasmann C.C."/>
            <person name="Grimwood J."/>
            <person name="Schmutz J."/>
            <person name="Taga M."/>
            <person name="White G.J."/>
            <person name="Zhou S."/>
            <person name="Schwartz D.C."/>
            <person name="Freitag M."/>
            <person name="Ma L.J."/>
            <person name="Danchin E.G."/>
            <person name="Henrissat B."/>
            <person name="Coutinho P.M."/>
            <person name="Nelson D.R."/>
            <person name="Straney D."/>
            <person name="Napoli C.A."/>
            <person name="Barker B.M."/>
            <person name="Gribskov M."/>
            <person name="Rep M."/>
            <person name="Kroken S."/>
            <person name="Molnar I."/>
            <person name="Rensing C."/>
            <person name="Kennell J.C."/>
            <person name="Zamora J."/>
            <person name="Farman M.L."/>
            <person name="Selker E.U."/>
            <person name="Salamov A."/>
            <person name="Shapiro H."/>
            <person name="Pangilinan J."/>
            <person name="Lindquist E."/>
            <person name="Lamers C."/>
            <person name="Grigoriev I.V."/>
            <person name="Geiser D.M."/>
            <person name="Covert S.F."/>
            <person name="Temporini E."/>
            <person name="Vanetten H.D."/>
        </authorList>
    </citation>
    <scope>NUCLEOTIDE SEQUENCE [LARGE SCALE GENOMIC DNA]</scope>
    <source>
        <strain evidence="8">ATCC MYA-4622 / CBS 123669 / FGSC 9596 / NRRL 45880 / 77-13-4</strain>
    </source>
</reference>
<accession>C7YLF5</accession>
<dbReference type="PRINTS" id="PR00723">
    <property type="entry name" value="SUBTILISIN"/>
</dbReference>
<evidence type="ECO:0000256" key="4">
    <source>
        <dbReference type="ARBA" id="ARBA00022825"/>
    </source>
</evidence>
<dbReference type="eggNOG" id="KOG4266">
    <property type="taxonomic scope" value="Eukaryota"/>
</dbReference>
<feature type="domain" description="Peptidase S8/S53" evidence="6">
    <location>
        <begin position="246"/>
        <end position="457"/>
    </location>
</feature>
<gene>
    <name evidence="7" type="ORF">NECHADRAFT_77513</name>
</gene>
<keyword evidence="3 5" id="KW-0378">Hydrolase</keyword>
<dbReference type="GO" id="GO:0006508">
    <property type="term" value="P:proteolysis"/>
    <property type="evidence" value="ECO:0007669"/>
    <property type="project" value="UniProtKB-KW"/>
</dbReference>
<evidence type="ECO:0000256" key="1">
    <source>
        <dbReference type="ARBA" id="ARBA00011073"/>
    </source>
</evidence>
<proteinExistence type="inferred from homology"/>
<evidence type="ECO:0000256" key="3">
    <source>
        <dbReference type="ARBA" id="ARBA00022801"/>
    </source>
</evidence>
<evidence type="ECO:0000256" key="5">
    <source>
        <dbReference type="PROSITE-ProRule" id="PRU01240"/>
    </source>
</evidence>
<dbReference type="PROSITE" id="PS51892">
    <property type="entry name" value="SUBTILASE"/>
    <property type="match status" value="1"/>
</dbReference>
<dbReference type="VEuPathDB" id="FungiDB:NECHADRAFT_77513"/>
<dbReference type="AlphaFoldDB" id="C7YLF5"/>
<dbReference type="PROSITE" id="PS00138">
    <property type="entry name" value="SUBTILASE_SER"/>
    <property type="match status" value="1"/>
</dbReference>
<dbReference type="Proteomes" id="UP000005206">
    <property type="component" value="Chromosome 3"/>
</dbReference>
<evidence type="ECO:0000313" key="8">
    <source>
        <dbReference type="Proteomes" id="UP000005206"/>
    </source>
</evidence>
<sequence>MIYNEDENPIDTAMKLIPPLIESIATSNKLKSLALFNSRADLDFQLRLALLELGNSRSLPQNNEPLSKFAFYLLKVLWDFDGKDNDGRLKKEVPHRRSRSALQQDFCNEARSPKQSPIRLPETAEELRVLAQQISSLRKPISSRPDVPLDPEVSHDRTNTHHRTTIREGHDVNKVYEREKESEFHSFETPKAELLSNDRGPNYSNVKVNIVPQPETDEQRWGVNFMDQAYAFYEKKIKPLKKKRPIKVAVLDTGVKKKTNHFLAVRLEGGTPIKDQKSFIGDDQNDTDDDDWHGTQVAALVVDIAPHVDLYIAKVSKGLEESDEGQFAEAIEWAIKEKVDIINISAALPDNVETRKAIDEAEAQGIIVLAAASNRGANESRVFPARMDTVLAIHATDGNGNPCGFNPSPLEKAMNFSTLGTAIRSPLGDGTFVPSGTSFSTPIAAGMAANILTLVEEYFNESHNDGRTWYLAHRRTGMGAIFKELSVNRHNYDYLCPILVSNAHRVFHWGAL</sequence>
<keyword evidence="2 5" id="KW-0645">Protease</keyword>
<dbReference type="Pfam" id="PF00082">
    <property type="entry name" value="Peptidase_S8"/>
    <property type="match status" value="1"/>
</dbReference>
<feature type="active site" description="Charge relay system" evidence="5">
    <location>
        <position position="438"/>
    </location>
</feature>
<dbReference type="Gene3D" id="3.40.50.200">
    <property type="entry name" value="Peptidase S8/S53 domain"/>
    <property type="match status" value="1"/>
</dbReference>
<dbReference type="OrthoDB" id="206201at2759"/>
<dbReference type="InterPro" id="IPR023828">
    <property type="entry name" value="Peptidase_S8_Ser-AS"/>
</dbReference>
<dbReference type="HOGENOM" id="CLU_599980_0_0_1"/>
<dbReference type="InterPro" id="IPR000209">
    <property type="entry name" value="Peptidase_S8/S53_dom"/>
</dbReference>
<feature type="active site" description="Charge relay system" evidence="5">
    <location>
        <position position="293"/>
    </location>
</feature>
<protein>
    <recommendedName>
        <fullName evidence="6">Peptidase S8/S53 domain-containing protein</fullName>
    </recommendedName>
</protein>
<dbReference type="GeneID" id="9671023"/>
<organism evidence="7 8">
    <name type="scientific">Fusarium vanettenii (strain ATCC MYA-4622 / CBS 123669 / FGSC 9596 / NRRL 45880 / 77-13-4)</name>
    <name type="common">Fusarium solani subsp. pisi</name>
    <dbReference type="NCBI Taxonomy" id="660122"/>
    <lineage>
        <taxon>Eukaryota</taxon>
        <taxon>Fungi</taxon>
        <taxon>Dikarya</taxon>
        <taxon>Ascomycota</taxon>
        <taxon>Pezizomycotina</taxon>
        <taxon>Sordariomycetes</taxon>
        <taxon>Hypocreomycetidae</taxon>
        <taxon>Hypocreales</taxon>
        <taxon>Nectriaceae</taxon>
        <taxon>Fusarium</taxon>
        <taxon>Fusarium solani species complex</taxon>
        <taxon>Fusarium vanettenii</taxon>
    </lineage>
</organism>
<comment type="similarity">
    <text evidence="1 5">Belongs to the peptidase S8 family.</text>
</comment>
<dbReference type="PANTHER" id="PTHR43806">
    <property type="entry name" value="PEPTIDASE S8"/>
    <property type="match status" value="1"/>
</dbReference>
<keyword evidence="8" id="KW-1185">Reference proteome</keyword>
<dbReference type="KEGG" id="nhe:NECHADRAFT_77513"/>
<dbReference type="InterPro" id="IPR050131">
    <property type="entry name" value="Peptidase_S8_subtilisin-like"/>
</dbReference>
<dbReference type="PANTHER" id="PTHR43806:SF11">
    <property type="entry name" value="CEREVISIN-RELATED"/>
    <property type="match status" value="1"/>
</dbReference>
<evidence type="ECO:0000313" key="7">
    <source>
        <dbReference type="EMBL" id="EEU47251.1"/>
    </source>
</evidence>
<dbReference type="InParanoid" id="C7YLF5"/>
<dbReference type="CDD" id="cd00306">
    <property type="entry name" value="Peptidases_S8_S53"/>
    <property type="match status" value="1"/>
</dbReference>